<dbReference type="PROSITE" id="PS50977">
    <property type="entry name" value="HTH_TETR_2"/>
    <property type="match status" value="1"/>
</dbReference>
<evidence type="ECO:0000259" key="3">
    <source>
        <dbReference type="PROSITE" id="PS50977"/>
    </source>
</evidence>
<protein>
    <recommendedName>
        <fullName evidence="3">HTH tetR-type domain-containing protein</fullName>
    </recommendedName>
</protein>
<dbReference type="InParanoid" id="A0A0D2JJ86"/>
<gene>
    <name evidence="4" type="ORF">X474_02895</name>
</gene>
<dbReference type="Pfam" id="PF00440">
    <property type="entry name" value="TetR_N"/>
    <property type="match status" value="1"/>
</dbReference>
<keyword evidence="5" id="KW-1185">Reference proteome</keyword>
<dbReference type="InterPro" id="IPR001647">
    <property type="entry name" value="HTH_TetR"/>
</dbReference>
<organism evidence="4 5">
    <name type="scientific">Dethiosulfatarculus sandiegensis</name>
    <dbReference type="NCBI Taxonomy" id="1429043"/>
    <lineage>
        <taxon>Bacteria</taxon>
        <taxon>Pseudomonadati</taxon>
        <taxon>Thermodesulfobacteriota</taxon>
        <taxon>Desulfarculia</taxon>
        <taxon>Desulfarculales</taxon>
        <taxon>Desulfarculaceae</taxon>
        <taxon>Dethiosulfatarculus</taxon>
    </lineage>
</organism>
<dbReference type="AlphaFoldDB" id="A0A0D2JJ86"/>
<dbReference type="SUPFAM" id="SSF46689">
    <property type="entry name" value="Homeodomain-like"/>
    <property type="match status" value="1"/>
</dbReference>
<dbReference type="OrthoDB" id="5419598at2"/>
<dbReference type="InterPro" id="IPR009057">
    <property type="entry name" value="Homeodomain-like_sf"/>
</dbReference>
<accession>A0A0D2JJ86</accession>
<dbReference type="InterPro" id="IPR054422">
    <property type="entry name" value="TetR-like_HI_0893_C"/>
</dbReference>
<dbReference type="InterPro" id="IPR050624">
    <property type="entry name" value="HTH-type_Tx_Regulator"/>
</dbReference>
<comment type="caution">
    <text evidence="4">The sequence shown here is derived from an EMBL/GenBank/DDBJ whole genome shotgun (WGS) entry which is preliminary data.</text>
</comment>
<evidence type="ECO:0000313" key="5">
    <source>
        <dbReference type="Proteomes" id="UP000032233"/>
    </source>
</evidence>
<dbReference type="PRINTS" id="PR00455">
    <property type="entry name" value="HTHTETR"/>
</dbReference>
<evidence type="ECO:0000313" key="4">
    <source>
        <dbReference type="EMBL" id="KIX15741.1"/>
    </source>
</evidence>
<dbReference type="Gene3D" id="1.10.357.10">
    <property type="entry name" value="Tetracycline Repressor, domain 2"/>
    <property type="match status" value="1"/>
</dbReference>
<dbReference type="Proteomes" id="UP000032233">
    <property type="component" value="Unassembled WGS sequence"/>
</dbReference>
<dbReference type="EMBL" id="AZAC01000002">
    <property type="protein sequence ID" value="KIX15741.1"/>
    <property type="molecule type" value="Genomic_DNA"/>
</dbReference>
<keyword evidence="1 2" id="KW-0238">DNA-binding</keyword>
<feature type="domain" description="HTH tetR-type" evidence="3">
    <location>
        <begin position="6"/>
        <end position="66"/>
    </location>
</feature>
<dbReference type="PANTHER" id="PTHR43479">
    <property type="entry name" value="ACREF/ENVCD OPERON REPRESSOR-RELATED"/>
    <property type="match status" value="1"/>
</dbReference>
<name>A0A0D2JJ86_9BACT</name>
<dbReference type="Pfam" id="PF22604">
    <property type="entry name" value="TetR_HI_0893_C"/>
    <property type="match status" value="1"/>
</dbReference>
<evidence type="ECO:0000256" key="2">
    <source>
        <dbReference type="PROSITE-ProRule" id="PRU00335"/>
    </source>
</evidence>
<sequence length="192" mass="22081">MRTKDEQKRQALFKATVKLVNEIGFAASSVSKIAREAGVSPSTLYVFFENKEDLLVSTYVELKLGLAGALLEGFDRSLPIRDIIKNVWYCVFEYISNNREAYDYMEQFSNSPYSSLVDKNLIEKEYTPFINVINAGIRQKIIKDVDIFIIAAFIFKPLSQLANPRFCLDMDMEMDEQKLELAFDMAWDAIKL</sequence>
<reference evidence="4 5" key="1">
    <citation type="submission" date="2013-11" db="EMBL/GenBank/DDBJ databases">
        <title>Metagenomic analysis of a methanogenic consortium involved in long chain n-alkane degradation.</title>
        <authorList>
            <person name="Davidova I.A."/>
            <person name="Callaghan A.V."/>
            <person name="Wawrik B."/>
            <person name="Pruitt S."/>
            <person name="Marks C."/>
            <person name="Duncan K.E."/>
            <person name="Suflita J.M."/>
        </authorList>
    </citation>
    <scope>NUCLEOTIDE SEQUENCE [LARGE SCALE GENOMIC DNA]</scope>
    <source>
        <strain evidence="4 5">SPR</strain>
    </source>
</reference>
<dbReference type="STRING" id="1429043.X474_02895"/>
<dbReference type="PANTHER" id="PTHR43479:SF11">
    <property type="entry name" value="ACREF_ENVCD OPERON REPRESSOR-RELATED"/>
    <property type="match status" value="1"/>
</dbReference>
<feature type="DNA-binding region" description="H-T-H motif" evidence="2">
    <location>
        <begin position="29"/>
        <end position="48"/>
    </location>
</feature>
<evidence type="ECO:0000256" key="1">
    <source>
        <dbReference type="ARBA" id="ARBA00023125"/>
    </source>
</evidence>
<dbReference type="GO" id="GO:0003677">
    <property type="term" value="F:DNA binding"/>
    <property type="evidence" value="ECO:0007669"/>
    <property type="project" value="UniProtKB-UniRule"/>
</dbReference>
<proteinExistence type="predicted"/>
<dbReference type="RefSeq" id="WP_044346556.1">
    <property type="nucleotide sequence ID" value="NZ_AZAC01000002.1"/>
</dbReference>